<gene>
    <name evidence="2" type="ORF">E1263_04465</name>
</gene>
<dbReference type="Proteomes" id="UP000295124">
    <property type="component" value="Unassembled WGS sequence"/>
</dbReference>
<comment type="caution">
    <text evidence="2">The sequence shown here is derived from an EMBL/GenBank/DDBJ whole genome shotgun (WGS) entry which is preliminary data.</text>
</comment>
<evidence type="ECO:0000313" key="2">
    <source>
        <dbReference type="EMBL" id="TDD62135.1"/>
    </source>
</evidence>
<dbReference type="OrthoDB" id="3821358at2"/>
<accession>A0A4R4ZTG9</accession>
<feature type="domain" description="DUF6879" evidence="1">
    <location>
        <begin position="17"/>
        <end position="168"/>
    </location>
</feature>
<dbReference type="AlphaFoldDB" id="A0A4R4ZTG9"/>
<dbReference type="RefSeq" id="WP_132165639.1">
    <property type="nucleotide sequence ID" value="NZ_SMKX01000008.1"/>
</dbReference>
<keyword evidence="3" id="KW-1185">Reference proteome</keyword>
<name>A0A4R4ZTG9_9ACTN</name>
<dbReference type="Pfam" id="PF21806">
    <property type="entry name" value="DUF6879"/>
    <property type="match status" value="1"/>
</dbReference>
<organism evidence="2 3">
    <name type="scientific">Kribbella antibiotica</name>
    <dbReference type="NCBI Taxonomy" id="190195"/>
    <lineage>
        <taxon>Bacteria</taxon>
        <taxon>Bacillati</taxon>
        <taxon>Actinomycetota</taxon>
        <taxon>Actinomycetes</taxon>
        <taxon>Propionibacteriales</taxon>
        <taxon>Kribbellaceae</taxon>
        <taxon>Kribbella</taxon>
    </lineage>
</organism>
<dbReference type="EMBL" id="SMKX01000008">
    <property type="protein sequence ID" value="TDD62135.1"/>
    <property type="molecule type" value="Genomic_DNA"/>
</dbReference>
<reference evidence="2 3" key="1">
    <citation type="submission" date="2019-03" db="EMBL/GenBank/DDBJ databases">
        <title>Draft genome sequences of novel Actinobacteria.</title>
        <authorList>
            <person name="Sahin N."/>
            <person name="Ay H."/>
            <person name="Saygin H."/>
        </authorList>
    </citation>
    <scope>NUCLEOTIDE SEQUENCE [LARGE SCALE GENOMIC DNA]</scope>
    <source>
        <strain evidence="2 3">JCM 13523</strain>
    </source>
</reference>
<dbReference type="InterPro" id="IPR049244">
    <property type="entry name" value="DUF6879"/>
</dbReference>
<protein>
    <recommendedName>
        <fullName evidence="1">DUF6879 domain-containing protein</fullName>
    </recommendedName>
</protein>
<sequence length="176" mass="20098">MESISVQRRGELVNQTYDLLKLELRDSYKVDEEDLAAWRARDYATLEASYGGWRDAVATRLAQGKTLRRVRVVSEPLSEYQQMSLRFSGSAVDAGEDLRWLPRRLVSAIALPGNDCFVLDGRMAMFNILDGDNDRSEIQLDTEPEAVKFCLEAFETAWSLAVPHHEYRPQETSRLP</sequence>
<proteinExistence type="predicted"/>
<evidence type="ECO:0000313" key="3">
    <source>
        <dbReference type="Proteomes" id="UP000295124"/>
    </source>
</evidence>
<evidence type="ECO:0000259" key="1">
    <source>
        <dbReference type="Pfam" id="PF21806"/>
    </source>
</evidence>